<dbReference type="InterPro" id="IPR011083">
    <property type="entry name" value="Phage_tail_collar_dom"/>
</dbReference>
<evidence type="ECO:0000313" key="2">
    <source>
        <dbReference type="EMBL" id="MRX77345.1"/>
    </source>
</evidence>
<feature type="domain" description="Phage tail collar" evidence="1">
    <location>
        <begin position="6"/>
        <end position="61"/>
    </location>
</feature>
<dbReference type="OrthoDB" id="9810174at2"/>
<dbReference type="RefSeq" id="WP_154281701.1">
    <property type="nucleotide sequence ID" value="NZ_JBHUJQ010000001.1"/>
</dbReference>
<dbReference type="SUPFAM" id="SSF88874">
    <property type="entry name" value="Receptor-binding domain of short tail fibre protein gp12"/>
    <property type="match status" value="1"/>
</dbReference>
<keyword evidence="3" id="KW-1185">Reference proteome</keyword>
<dbReference type="EMBL" id="WKKH01000024">
    <property type="protein sequence ID" value="MRX77345.1"/>
    <property type="molecule type" value="Genomic_DNA"/>
</dbReference>
<gene>
    <name evidence="2" type="ORF">GJU39_14755</name>
</gene>
<organism evidence="2 3">
    <name type="scientific">Pedobacter petrophilus</name>
    <dbReference type="NCBI Taxonomy" id="1908241"/>
    <lineage>
        <taxon>Bacteria</taxon>
        <taxon>Pseudomonadati</taxon>
        <taxon>Bacteroidota</taxon>
        <taxon>Sphingobacteriia</taxon>
        <taxon>Sphingobacteriales</taxon>
        <taxon>Sphingobacteriaceae</taxon>
        <taxon>Pedobacter</taxon>
    </lineage>
</organism>
<dbReference type="Pfam" id="PF07484">
    <property type="entry name" value="Collar"/>
    <property type="match status" value="1"/>
</dbReference>
<dbReference type="InterPro" id="IPR037053">
    <property type="entry name" value="Phage_tail_collar_dom_sf"/>
</dbReference>
<evidence type="ECO:0000313" key="3">
    <source>
        <dbReference type="Proteomes" id="UP000487757"/>
    </source>
</evidence>
<dbReference type="Gene3D" id="3.90.1340.10">
    <property type="entry name" value="Phage tail collar domain"/>
    <property type="match status" value="1"/>
</dbReference>
<sequence>MDDYLGMVRTFAGSFAPRGFMGCNGQLLSISTNSALYAILGVSFGGDGRTTFSLPNMAGRTAIGTGSAAFGTYTIGQVAGSPTTTLTILNMPAHNHAAVFAGSGSSVTIPAPTIKASSAVGTAAAPSTAANTLGQLVVPRSTGVAMYNNALPDTELNVGSQPSSATVTPTGTITVGINGSSQPVNIANPYVALTMVIVVEGLFPSRN</sequence>
<protein>
    <recommendedName>
        <fullName evidence="1">Phage tail collar domain-containing protein</fullName>
    </recommendedName>
</protein>
<comment type="caution">
    <text evidence="2">The sequence shown here is derived from an EMBL/GenBank/DDBJ whole genome shotgun (WGS) entry which is preliminary data.</text>
</comment>
<name>A0A7K0G0N5_9SPHI</name>
<accession>A0A7K0G0N5</accession>
<dbReference type="AlphaFoldDB" id="A0A7K0G0N5"/>
<proteinExistence type="predicted"/>
<dbReference type="Proteomes" id="UP000487757">
    <property type="component" value="Unassembled WGS sequence"/>
</dbReference>
<reference evidence="2 3" key="1">
    <citation type="submission" date="2019-11" db="EMBL/GenBank/DDBJ databases">
        <title>Pedobacter petrophilus genome.</title>
        <authorList>
            <person name="Feldbauer M.J."/>
            <person name="Newman J.D."/>
        </authorList>
    </citation>
    <scope>NUCLEOTIDE SEQUENCE [LARGE SCALE GENOMIC DNA]</scope>
    <source>
        <strain evidence="2 3">LMG 29686</strain>
    </source>
</reference>
<evidence type="ECO:0000259" key="1">
    <source>
        <dbReference type="Pfam" id="PF07484"/>
    </source>
</evidence>